<reference evidence="1" key="1">
    <citation type="submission" date="2021-01" db="EMBL/GenBank/DDBJ databases">
        <authorList>
            <person name="Corre E."/>
            <person name="Pelletier E."/>
            <person name="Niang G."/>
            <person name="Scheremetjew M."/>
            <person name="Finn R."/>
            <person name="Kale V."/>
            <person name="Holt S."/>
            <person name="Cochrane G."/>
            <person name="Meng A."/>
            <person name="Brown T."/>
            <person name="Cohen L."/>
        </authorList>
    </citation>
    <scope>NUCLEOTIDE SEQUENCE</scope>
    <source>
        <strain evidence="1">CCMP1594</strain>
    </source>
</reference>
<protein>
    <submittedName>
        <fullName evidence="1">Uncharacterized protein</fullName>
    </submittedName>
</protein>
<accession>A0A7S4LDQ2</accession>
<dbReference type="AlphaFoldDB" id="A0A7S4LDQ2"/>
<gene>
    <name evidence="1" type="ORF">EGYM00163_LOCUS33750</name>
</gene>
<organism evidence="1">
    <name type="scientific">Eutreptiella gymnastica</name>
    <dbReference type="NCBI Taxonomy" id="73025"/>
    <lineage>
        <taxon>Eukaryota</taxon>
        <taxon>Discoba</taxon>
        <taxon>Euglenozoa</taxon>
        <taxon>Euglenida</taxon>
        <taxon>Spirocuta</taxon>
        <taxon>Euglenophyceae</taxon>
        <taxon>Eutreptiales</taxon>
        <taxon>Eutreptiaceae</taxon>
        <taxon>Eutreptiella</taxon>
    </lineage>
</organism>
<sequence>MHSAEDNASREQTRGAPLWMRLEQARDEGRVAYYQLYGTWDFPIDDLHFGSPLVFQPPAEVLTPSPGLGGGGTTHRGRTVHLLHLGNAVVALGGSAWTVRTALEDVGGCRRQLFLDVPLGVFVFAIASDHLASLDSTAAALW</sequence>
<evidence type="ECO:0000313" key="1">
    <source>
        <dbReference type="EMBL" id="CAE0822549.1"/>
    </source>
</evidence>
<dbReference type="EMBL" id="HBJA01097527">
    <property type="protein sequence ID" value="CAE0822549.1"/>
    <property type="molecule type" value="Transcribed_RNA"/>
</dbReference>
<proteinExistence type="predicted"/>
<name>A0A7S4LDQ2_9EUGL</name>